<protein>
    <recommendedName>
        <fullName evidence="2">TPX2 central domain-containing protein</fullName>
    </recommendedName>
</protein>
<dbReference type="InterPro" id="IPR027330">
    <property type="entry name" value="TPX2_central_dom"/>
</dbReference>
<reference evidence="3" key="1">
    <citation type="journal article" date="2017" name="Gigascience">
        <title>The genome draft of coconut (Cocos nucifera).</title>
        <authorList>
            <person name="Xiao Y."/>
            <person name="Xu P."/>
            <person name="Fan H."/>
            <person name="Baudouin L."/>
            <person name="Xia W."/>
            <person name="Bocs S."/>
            <person name="Xu J."/>
            <person name="Li Q."/>
            <person name="Guo A."/>
            <person name="Zhou L."/>
            <person name="Li J."/>
            <person name="Wu Y."/>
            <person name="Ma Z."/>
            <person name="Armero A."/>
            <person name="Issali A.E."/>
            <person name="Liu N."/>
            <person name="Peng M."/>
            <person name="Yang Y."/>
        </authorList>
    </citation>
    <scope>NUCLEOTIDE SEQUENCE</scope>
    <source>
        <tissue evidence="3">Spear leaf of Hainan Tall coconut</tissue>
    </source>
</reference>
<dbReference type="GO" id="GO:0008017">
    <property type="term" value="F:microtubule binding"/>
    <property type="evidence" value="ECO:0007669"/>
    <property type="project" value="TreeGrafter"/>
</dbReference>
<dbReference type="Proteomes" id="UP000797356">
    <property type="component" value="Chromosome 9"/>
</dbReference>
<dbReference type="GO" id="GO:0060236">
    <property type="term" value="P:regulation of mitotic spindle organization"/>
    <property type="evidence" value="ECO:0007669"/>
    <property type="project" value="InterPro"/>
</dbReference>
<dbReference type="InterPro" id="IPR009675">
    <property type="entry name" value="TPX2_fam"/>
</dbReference>
<gene>
    <name evidence="3" type="ORF">COCNU_09G001120</name>
</gene>
<evidence type="ECO:0000259" key="2">
    <source>
        <dbReference type="Pfam" id="PF12214"/>
    </source>
</evidence>
<accession>A0A8K0N705</accession>
<comment type="caution">
    <text evidence="3">The sequence shown here is derived from an EMBL/GenBank/DDBJ whole genome shotgun (WGS) entry which is preliminary data.</text>
</comment>
<name>A0A8K0N705_COCNU</name>
<dbReference type="OrthoDB" id="1684416at2759"/>
<evidence type="ECO:0000313" key="4">
    <source>
        <dbReference type="Proteomes" id="UP000797356"/>
    </source>
</evidence>
<dbReference type="EMBL" id="CM017880">
    <property type="protein sequence ID" value="KAG1360649.1"/>
    <property type="molecule type" value="Genomic_DNA"/>
</dbReference>
<feature type="compositionally biased region" description="Basic residues" evidence="1">
    <location>
        <begin position="92"/>
        <end position="102"/>
    </location>
</feature>
<dbReference type="GO" id="GO:0005880">
    <property type="term" value="C:nuclear microtubule"/>
    <property type="evidence" value="ECO:0007669"/>
    <property type="project" value="TreeGrafter"/>
</dbReference>
<evidence type="ECO:0000256" key="1">
    <source>
        <dbReference type="SAM" id="MobiDB-lite"/>
    </source>
</evidence>
<dbReference type="GO" id="GO:0090307">
    <property type="term" value="P:mitotic spindle assembly"/>
    <property type="evidence" value="ECO:0007669"/>
    <property type="project" value="TreeGrafter"/>
</dbReference>
<sequence>MCAIFFTGTVSVPYRSRKTAAVKSNRKQDTSSYLHQAAKRQKLERGHLCKILSARTQLDLVHKVPEKKIGLADFPKLKLTIPKEPELETARRARNFRARRSSNAKPLQEGMVPTTSTFKARPLNRKVDSRGSFTAPHTEEHSTGVQLKNP</sequence>
<organism evidence="3 4">
    <name type="scientific">Cocos nucifera</name>
    <name type="common">Coconut palm</name>
    <dbReference type="NCBI Taxonomy" id="13894"/>
    <lineage>
        <taxon>Eukaryota</taxon>
        <taxon>Viridiplantae</taxon>
        <taxon>Streptophyta</taxon>
        <taxon>Embryophyta</taxon>
        <taxon>Tracheophyta</taxon>
        <taxon>Spermatophyta</taxon>
        <taxon>Magnoliopsida</taxon>
        <taxon>Liliopsida</taxon>
        <taxon>Arecaceae</taxon>
        <taxon>Arecoideae</taxon>
        <taxon>Cocoseae</taxon>
        <taxon>Attaleinae</taxon>
        <taxon>Cocos</taxon>
    </lineage>
</organism>
<dbReference type="AlphaFoldDB" id="A0A8K0N705"/>
<proteinExistence type="predicted"/>
<reference evidence="3" key="2">
    <citation type="submission" date="2019-07" db="EMBL/GenBank/DDBJ databases">
        <authorList>
            <person name="Yang Y."/>
            <person name="Bocs S."/>
            <person name="Baudouin L."/>
        </authorList>
    </citation>
    <scope>NUCLEOTIDE SEQUENCE</scope>
    <source>
        <tissue evidence="3">Spear leaf of Hainan Tall coconut</tissue>
    </source>
</reference>
<feature type="region of interest" description="Disordered" evidence="1">
    <location>
        <begin position="92"/>
        <end position="150"/>
    </location>
</feature>
<dbReference type="PANTHER" id="PTHR14326:SF15">
    <property type="entry name" value="OS06G0130200 PROTEIN"/>
    <property type="match status" value="1"/>
</dbReference>
<feature type="domain" description="TPX2 central" evidence="2">
    <location>
        <begin position="77"/>
        <end position="137"/>
    </location>
</feature>
<keyword evidence="4" id="KW-1185">Reference proteome</keyword>
<dbReference type="PANTHER" id="PTHR14326">
    <property type="entry name" value="TARGETING PROTEIN FOR XKLP2"/>
    <property type="match status" value="1"/>
</dbReference>
<dbReference type="GO" id="GO:0030295">
    <property type="term" value="F:protein kinase activator activity"/>
    <property type="evidence" value="ECO:0007669"/>
    <property type="project" value="TreeGrafter"/>
</dbReference>
<evidence type="ECO:0000313" key="3">
    <source>
        <dbReference type="EMBL" id="KAG1360649.1"/>
    </source>
</evidence>
<dbReference type="Pfam" id="PF12214">
    <property type="entry name" value="TPX2_importin"/>
    <property type="match status" value="1"/>
</dbReference>
<dbReference type="GO" id="GO:0005819">
    <property type="term" value="C:spindle"/>
    <property type="evidence" value="ECO:0007669"/>
    <property type="project" value="InterPro"/>
</dbReference>